<evidence type="ECO:0000313" key="2">
    <source>
        <dbReference type="Proteomes" id="UP000325466"/>
    </source>
</evidence>
<proteinExistence type="predicted"/>
<dbReference type="RefSeq" id="WP_043800940.1">
    <property type="nucleotide sequence ID" value="NZ_BAAAYP010000056.1"/>
</dbReference>
<evidence type="ECO:0000313" key="1">
    <source>
        <dbReference type="EMBL" id="GES34888.1"/>
    </source>
</evidence>
<dbReference type="Pfam" id="PF05120">
    <property type="entry name" value="GvpG"/>
    <property type="match status" value="1"/>
</dbReference>
<organism evidence="1 2">
    <name type="scientific">Rhodococcus aetherivorans</name>
    <dbReference type="NCBI Taxonomy" id="191292"/>
    <lineage>
        <taxon>Bacteria</taxon>
        <taxon>Bacillati</taxon>
        <taxon>Actinomycetota</taxon>
        <taxon>Actinomycetes</taxon>
        <taxon>Mycobacteriales</taxon>
        <taxon>Nocardiaceae</taxon>
        <taxon>Rhodococcus</taxon>
    </lineage>
</organism>
<sequence length="87" mass="9315">MGLISSILLLPLAPVKGVLWLGEVIQDQVEQTLHDPATIRRELEEIDEAAAAGRLSEDEKEKAQQAVLDRMIRPGGGTTPAGGSENL</sequence>
<accession>A0ABQ0YED5</accession>
<name>A0ABQ0YED5_9NOCA</name>
<comment type="caution">
    <text evidence="1">The sequence shown here is derived from an EMBL/GenBank/DDBJ whole genome shotgun (WGS) entry which is preliminary data.</text>
</comment>
<dbReference type="InterPro" id="IPR007804">
    <property type="entry name" value="GvpG"/>
</dbReference>
<dbReference type="EMBL" id="BLAH01000005">
    <property type="protein sequence ID" value="GES34888.1"/>
    <property type="molecule type" value="Genomic_DNA"/>
</dbReference>
<reference evidence="1 2" key="1">
    <citation type="journal article" date="2018" name="Biodegradation">
        <title>1,4-Dioxane degradation characteristics of Rhodococcus aetherivorans JCM 14343.</title>
        <authorList>
            <person name="Inoue D."/>
            <person name="Tsunoda T."/>
            <person name="Yamamoto N."/>
            <person name="Ike M."/>
            <person name="Sei K."/>
        </authorList>
    </citation>
    <scope>NUCLEOTIDE SEQUENCE [LARGE SCALE GENOMIC DNA]</scope>
    <source>
        <strain evidence="1 2">JCM 14343</strain>
    </source>
</reference>
<protein>
    <submittedName>
        <fullName evidence="1">Possible gas vesicle synthesis protein</fullName>
    </submittedName>
</protein>
<keyword evidence="2" id="KW-1185">Reference proteome</keyword>
<dbReference type="Proteomes" id="UP000325466">
    <property type="component" value="Unassembled WGS sequence"/>
</dbReference>
<gene>
    <name evidence="1" type="ORF">RAJCM14343_0132</name>
</gene>